<proteinExistence type="inferred from homology"/>
<dbReference type="GO" id="GO:0005829">
    <property type="term" value="C:cytosol"/>
    <property type="evidence" value="ECO:0007669"/>
    <property type="project" value="TreeGrafter"/>
</dbReference>
<evidence type="ECO:0000313" key="3">
    <source>
        <dbReference type="EMBL" id="EFA79249.1"/>
    </source>
</evidence>
<dbReference type="OMA" id="DMSTFVQ"/>
<feature type="compositionally biased region" description="Low complexity" evidence="2">
    <location>
        <begin position="112"/>
        <end position="126"/>
    </location>
</feature>
<comment type="caution">
    <text evidence="3">The sequence shown here is derived from an EMBL/GenBank/DDBJ whole genome shotgun (WGS) entry which is preliminary data.</text>
</comment>
<evidence type="ECO:0000313" key="4">
    <source>
        <dbReference type="Proteomes" id="UP000001396"/>
    </source>
</evidence>
<dbReference type="GO" id="GO:0070370">
    <property type="term" value="P:cellular heat acclimation"/>
    <property type="evidence" value="ECO:0007669"/>
    <property type="project" value="TreeGrafter"/>
</dbReference>
<dbReference type="STRING" id="670386.D3BGL5"/>
<dbReference type="InParanoid" id="D3BGL5"/>
<keyword evidence="4" id="KW-1185">Reference proteome</keyword>
<reference evidence="3 4" key="1">
    <citation type="journal article" date="2011" name="Genome Res.">
        <title>Phylogeny-wide analysis of social amoeba genomes highlights ancient origins for complex intercellular communication.</title>
        <authorList>
            <person name="Heidel A.J."/>
            <person name="Lawal H.M."/>
            <person name="Felder M."/>
            <person name="Schilde C."/>
            <person name="Helps N.R."/>
            <person name="Tunggal B."/>
            <person name="Rivero F."/>
            <person name="John U."/>
            <person name="Schleicher M."/>
            <person name="Eichinger L."/>
            <person name="Platzer M."/>
            <person name="Noegel A.A."/>
            <person name="Schaap P."/>
            <person name="Gloeckner G."/>
        </authorList>
    </citation>
    <scope>NUCLEOTIDE SEQUENCE [LARGE SCALE GENOMIC DNA]</scope>
    <source>
        <strain evidence="4">ATCC 26659 / Pp 5 / PN500</strain>
    </source>
</reference>
<feature type="region of interest" description="Disordered" evidence="2">
    <location>
        <begin position="100"/>
        <end position="132"/>
    </location>
</feature>
<feature type="region of interest" description="Disordered" evidence="2">
    <location>
        <begin position="1"/>
        <end position="27"/>
    </location>
</feature>
<gene>
    <name evidence="3" type="ORF">PPL_07667</name>
</gene>
<protein>
    <submittedName>
        <fullName evidence="3">Uncharacterized protein</fullName>
    </submittedName>
</protein>
<accession>D3BGL5</accession>
<evidence type="ECO:0000256" key="2">
    <source>
        <dbReference type="SAM" id="MobiDB-lite"/>
    </source>
</evidence>
<dbReference type="GO" id="GO:0005634">
    <property type="term" value="C:nucleus"/>
    <property type="evidence" value="ECO:0007669"/>
    <property type="project" value="TreeGrafter"/>
</dbReference>
<feature type="compositionally biased region" description="Low complexity" evidence="2">
    <location>
        <begin position="1"/>
        <end position="26"/>
    </location>
</feature>
<evidence type="ECO:0000256" key="1">
    <source>
        <dbReference type="ARBA" id="ARBA00006349"/>
    </source>
</evidence>
<organism evidence="3 4">
    <name type="scientific">Heterostelium pallidum (strain ATCC 26659 / Pp 5 / PN500)</name>
    <name type="common">Cellular slime mold</name>
    <name type="synonym">Polysphondylium pallidum</name>
    <dbReference type="NCBI Taxonomy" id="670386"/>
    <lineage>
        <taxon>Eukaryota</taxon>
        <taxon>Amoebozoa</taxon>
        <taxon>Evosea</taxon>
        <taxon>Eumycetozoa</taxon>
        <taxon>Dictyostelia</taxon>
        <taxon>Acytosteliales</taxon>
        <taxon>Acytosteliaceae</taxon>
        <taxon>Heterostelium</taxon>
    </lineage>
</organism>
<dbReference type="InterPro" id="IPR009643">
    <property type="entry name" value="HS1-bd"/>
</dbReference>
<dbReference type="EMBL" id="ADBJ01000035">
    <property type="protein sequence ID" value="EFA79249.1"/>
    <property type="molecule type" value="Genomic_DNA"/>
</dbReference>
<dbReference type="GO" id="GO:0003714">
    <property type="term" value="F:transcription corepressor activity"/>
    <property type="evidence" value="ECO:0007669"/>
    <property type="project" value="InterPro"/>
</dbReference>
<comment type="similarity">
    <text evidence="1">Belongs to the HSBP1 family.</text>
</comment>
<dbReference type="Pfam" id="PF06825">
    <property type="entry name" value="HSBP1"/>
    <property type="match status" value="1"/>
</dbReference>
<dbReference type="RefSeq" id="XP_020431370.1">
    <property type="nucleotide sequence ID" value="XM_020578501.1"/>
</dbReference>
<dbReference type="GeneID" id="31363148"/>
<dbReference type="Proteomes" id="UP000001396">
    <property type="component" value="Unassembled WGS sequence"/>
</dbReference>
<dbReference type="Gene3D" id="1.20.5.430">
    <property type="match status" value="1"/>
</dbReference>
<dbReference type="AlphaFoldDB" id="D3BGL5"/>
<sequence>MDEKNQQAQQAQQQQQQPQAQAQGQQMDALDMSTFVQTLLEQMVRYRRAITMTLVFFSVKINNQQQQQSRFESMSDSILKRIDEMGSRIDELDKSISDLMNHANIPPNSVPSQTSTTQSSASTSTDQKTENQ</sequence>
<name>D3BGL5_HETP5</name>
<dbReference type="PANTHER" id="PTHR19424">
    <property type="entry name" value="HEAT SHOCK FACTOR BINDING PROTEIN 1"/>
    <property type="match status" value="1"/>
</dbReference>
<dbReference type="PANTHER" id="PTHR19424:SF0">
    <property type="entry name" value="HEAT SHOCK FACTOR BINDING PROTEIN 1"/>
    <property type="match status" value="1"/>
</dbReference>